<keyword evidence="2" id="KW-1185">Reference proteome</keyword>
<name>A0A7J9DNT6_9ROSI</name>
<gene>
    <name evidence="1" type="ORF">Gotri_011952</name>
</gene>
<protein>
    <submittedName>
        <fullName evidence="1">Uncharacterized protein</fullName>
    </submittedName>
</protein>
<reference evidence="1 2" key="1">
    <citation type="journal article" date="2019" name="Genome Biol. Evol.">
        <title>Insights into the evolution of the New World diploid cottons (Gossypium, subgenus Houzingenia) based on genome sequencing.</title>
        <authorList>
            <person name="Grover C.E."/>
            <person name="Arick M.A. 2nd"/>
            <person name="Thrash A."/>
            <person name="Conover J.L."/>
            <person name="Sanders W.S."/>
            <person name="Peterson D.G."/>
            <person name="Frelichowski J.E."/>
            <person name="Scheffler J.A."/>
            <person name="Scheffler B.E."/>
            <person name="Wendel J.F."/>
        </authorList>
    </citation>
    <scope>NUCLEOTIDE SEQUENCE [LARGE SCALE GENOMIC DNA]</scope>
    <source>
        <strain evidence="1">8</strain>
        <tissue evidence="1">Leaf</tissue>
    </source>
</reference>
<evidence type="ECO:0000313" key="1">
    <source>
        <dbReference type="EMBL" id="MBA0762318.1"/>
    </source>
</evidence>
<proteinExistence type="predicted"/>
<comment type="caution">
    <text evidence="1">The sequence shown here is derived from an EMBL/GenBank/DDBJ whole genome shotgun (WGS) entry which is preliminary data.</text>
</comment>
<evidence type="ECO:0000313" key="2">
    <source>
        <dbReference type="Proteomes" id="UP000593568"/>
    </source>
</evidence>
<dbReference type="AlphaFoldDB" id="A0A7J9DNT6"/>
<accession>A0A7J9DNT6</accession>
<dbReference type="Proteomes" id="UP000593568">
    <property type="component" value="Unassembled WGS sequence"/>
</dbReference>
<dbReference type="EMBL" id="JABEZW010000004">
    <property type="protein sequence ID" value="MBA0762318.1"/>
    <property type="molecule type" value="Genomic_DNA"/>
</dbReference>
<organism evidence="1 2">
    <name type="scientific">Gossypium trilobum</name>
    <dbReference type="NCBI Taxonomy" id="34281"/>
    <lineage>
        <taxon>Eukaryota</taxon>
        <taxon>Viridiplantae</taxon>
        <taxon>Streptophyta</taxon>
        <taxon>Embryophyta</taxon>
        <taxon>Tracheophyta</taxon>
        <taxon>Spermatophyta</taxon>
        <taxon>Magnoliopsida</taxon>
        <taxon>eudicotyledons</taxon>
        <taxon>Gunneridae</taxon>
        <taxon>Pentapetalae</taxon>
        <taxon>rosids</taxon>
        <taxon>malvids</taxon>
        <taxon>Malvales</taxon>
        <taxon>Malvaceae</taxon>
        <taxon>Malvoideae</taxon>
        <taxon>Gossypium</taxon>
    </lineage>
</organism>
<sequence>MACGSLDIIGIWVFVQCLMSNCGES</sequence>